<gene>
    <name evidence="2" type="ORF">POM88_024627</name>
</gene>
<evidence type="ECO:0000259" key="1">
    <source>
        <dbReference type="Pfam" id="PF08268"/>
    </source>
</evidence>
<feature type="domain" description="F-box associated beta-propeller type 3" evidence="1">
    <location>
        <begin position="134"/>
        <end position="398"/>
    </location>
</feature>
<dbReference type="NCBIfam" id="TIGR01640">
    <property type="entry name" value="F_box_assoc_1"/>
    <property type="match status" value="1"/>
</dbReference>
<dbReference type="Proteomes" id="UP001237642">
    <property type="component" value="Unassembled WGS sequence"/>
</dbReference>
<dbReference type="EMBL" id="JAUIZM010000006">
    <property type="protein sequence ID" value="KAK1377883.1"/>
    <property type="molecule type" value="Genomic_DNA"/>
</dbReference>
<evidence type="ECO:0000313" key="3">
    <source>
        <dbReference type="Proteomes" id="UP001237642"/>
    </source>
</evidence>
<comment type="caution">
    <text evidence="2">The sequence shown here is derived from an EMBL/GenBank/DDBJ whole genome shotgun (WGS) entry which is preliminary data.</text>
</comment>
<sequence>MCDFTGRKIVDDPLKTYLSDSFFVGSCNGAINLMIPTNLIRSSAIRFGYDHVKNTNNIIAFDLGVHKHGKLPLPAGASKKSDCALFVFNRCLETSYFTGFQSHLICLFGRKVFSRSVIPNWMGKLSEEEERKINDSSIRTCLSGTSKYLGSCNGIDGFWTPTNLEEGEDDIFLWNPKTRELKKLPRVNNILIPIQLIGVELVGFGYDHVNDDYKVMRTSGYGPINRTVVVSVYSLKNNSWARAETISTGINLSSFSLYSKFGVFANGSLFWLGKDNICAYDLGVHRLSELPFPPGLDKKNGKALHDFNRCLCFIDTCPGSRLDMWVLNNNRVENSWSKLISVEQPGPGVLGSFEFIYPITFSKAQNEILLMVDDNRLVWYDRERNQFKNVALHGFPESFDLLDYDESLLQVSASELDSQSEEEEKKQMEDALRECLAFKSDVV</sequence>
<evidence type="ECO:0000313" key="2">
    <source>
        <dbReference type="EMBL" id="KAK1377883.1"/>
    </source>
</evidence>
<accession>A0AAD8MN21</accession>
<dbReference type="AlphaFoldDB" id="A0AAD8MN21"/>
<reference evidence="2" key="1">
    <citation type="submission" date="2023-02" db="EMBL/GenBank/DDBJ databases">
        <title>Genome of toxic invasive species Heracleum sosnowskyi carries increased number of genes despite the absence of recent whole-genome duplications.</title>
        <authorList>
            <person name="Schelkunov M."/>
            <person name="Shtratnikova V."/>
            <person name="Makarenko M."/>
            <person name="Klepikova A."/>
            <person name="Omelchenko D."/>
            <person name="Novikova G."/>
            <person name="Obukhova E."/>
            <person name="Bogdanov V."/>
            <person name="Penin A."/>
            <person name="Logacheva M."/>
        </authorList>
    </citation>
    <scope>NUCLEOTIDE SEQUENCE</scope>
    <source>
        <strain evidence="2">Hsosn_3</strain>
        <tissue evidence="2">Leaf</tissue>
    </source>
</reference>
<name>A0AAD8MN21_9APIA</name>
<dbReference type="InterPro" id="IPR050796">
    <property type="entry name" value="SCF_F-box_component"/>
</dbReference>
<dbReference type="Pfam" id="PF08268">
    <property type="entry name" value="FBA_3"/>
    <property type="match status" value="1"/>
</dbReference>
<dbReference type="PANTHER" id="PTHR31672">
    <property type="entry name" value="BNACNNG10540D PROTEIN"/>
    <property type="match status" value="1"/>
</dbReference>
<keyword evidence="3" id="KW-1185">Reference proteome</keyword>
<reference evidence="2" key="2">
    <citation type="submission" date="2023-05" db="EMBL/GenBank/DDBJ databases">
        <authorList>
            <person name="Schelkunov M.I."/>
        </authorList>
    </citation>
    <scope>NUCLEOTIDE SEQUENCE</scope>
    <source>
        <strain evidence="2">Hsosn_3</strain>
        <tissue evidence="2">Leaf</tissue>
    </source>
</reference>
<proteinExistence type="predicted"/>
<organism evidence="2 3">
    <name type="scientific">Heracleum sosnowskyi</name>
    <dbReference type="NCBI Taxonomy" id="360622"/>
    <lineage>
        <taxon>Eukaryota</taxon>
        <taxon>Viridiplantae</taxon>
        <taxon>Streptophyta</taxon>
        <taxon>Embryophyta</taxon>
        <taxon>Tracheophyta</taxon>
        <taxon>Spermatophyta</taxon>
        <taxon>Magnoliopsida</taxon>
        <taxon>eudicotyledons</taxon>
        <taxon>Gunneridae</taxon>
        <taxon>Pentapetalae</taxon>
        <taxon>asterids</taxon>
        <taxon>campanulids</taxon>
        <taxon>Apiales</taxon>
        <taxon>Apiaceae</taxon>
        <taxon>Apioideae</taxon>
        <taxon>apioid superclade</taxon>
        <taxon>Tordylieae</taxon>
        <taxon>Tordyliinae</taxon>
        <taxon>Heracleum</taxon>
    </lineage>
</organism>
<protein>
    <submittedName>
        <fullName evidence="2">F-box domain-containing protein</fullName>
    </submittedName>
</protein>
<dbReference type="InterPro" id="IPR013187">
    <property type="entry name" value="F-box-assoc_dom_typ3"/>
</dbReference>
<dbReference type="PANTHER" id="PTHR31672:SF13">
    <property type="entry name" value="F-BOX PROTEIN CPR30-LIKE"/>
    <property type="match status" value="1"/>
</dbReference>
<dbReference type="InterPro" id="IPR017451">
    <property type="entry name" value="F-box-assoc_interact_dom"/>
</dbReference>